<dbReference type="Pfam" id="PF09743">
    <property type="entry name" value="E3_UFM1_ligase"/>
    <property type="match status" value="1"/>
</dbReference>
<organism evidence="6 7">
    <name type="scientific">Stentor coeruleus</name>
    <dbReference type="NCBI Taxonomy" id="5963"/>
    <lineage>
        <taxon>Eukaryota</taxon>
        <taxon>Sar</taxon>
        <taxon>Alveolata</taxon>
        <taxon>Ciliophora</taxon>
        <taxon>Postciliodesmatophora</taxon>
        <taxon>Heterotrichea</taxon>
        <taxon>Heterotrichida</taxon>
        <taxon>Stentoridae</taxon>
        <taxon>Stentor</taxon>
    </lineage>
</organism>
<dbReference type="OrthoDB" id="10258297at2759"/>
<gene>
    <name evidence="6" type="ORF">SteCoe_6051</name>
</gene>
<dbReference type="GO" id="GO:0061666">
    <property type="term" value="F:UFM1 ligase activity"/>
    <property type="evidence" value="ECO:0007669"/>
    <property type="project" value="InterPro"/>
</dbReference>
<dbReference type="GO" id="GO:0034976">
    <property type="term" value="P:response to endoplasmic reticulum stress"/>
    <property type="evidence" value="ECO:0007669"/>
    <property type="project" value="TreeGrafter"/>
</dbReference>
<feature type="domain" description="E3 UFM1-protein ligase 1-like N-terminal" evidence="4">
    <location>
        <begin position="3"/>
        <end position="254"/>
    </location>
</feature>
<sequence length="641" mass="72358">MSDLKLLRSKLMSLQQKPVGNRLSERNVVDIVQKLVEKYNLTLIFTLSGKEYLTPERLVQDITKEVKAEGRVGLLDLPNILNASIDQIEAHAPTAIGKDLFLINGHLLSSEYIDNMCQEINLSLQEAGQISLSELTMKYSLPMTFLKSEIEKRLQNTIQAQFSTNNVLVTDSYLQRHLGKLRGSLRAATKPLDLKHFDQSLLFSQVQTLISSGQVKGTLDGLIFTPTIHQATVWDEVKSYFFVNRFIEHDYIKKRIQHLGSGDWKTICEKLDAGEFFADAYVSTELILETKGKIVENMKGKSYADFFDLDMPSCFTEEDIEGLLSEGIYANSHYLYTEKALESAVGLLGQLIAALSEETKEIKGKKGPSLSVDTIIGELKKKKFLNAPLEFLEGFSDAVYSRVSHKIAENRENRSKPSEVAQDTFAQDFNYLFLCNKSIQIIQKSFPNIKPLQVHLSKTLANNLLNELLRIELIHHGFQIPAVKTNDRAKLVIKLPDYLKIIFEKLGEKVTAKDLDGFISELLANIKNIPIVTVKAVDKKTERNILHKLRTEVKIRLKKEVSIKNYVNIALLGAKYKLLESNLLIDLPGEKWALTLLSDLYSTQYGQDITTTFLRALSSDAGKNILDEMVEELSSYLTLSS</sequence>
<comment type="similarity">
    <text evidence="1">Belongs to the UFL1 family.</text>
</comment>
<dbReference type="GO" id="GO:0005789">
    <property type="term" value="C:endoplasmic reticulum membrane"/>
    <property type="evidence" value="ECO:0007669"/>
    <property type="project" value="TreeGrafter"/>
</dbReference>
<dbReference type="Proteomes" id="UP000187209">
    <property type="component" value="Unassembled WGS sequence"/>
</dbReference>
<keyword evidence="2" id="KW-0808">Transferase</keyword>
<dbReference type="InterPro" id="IPR056580">
    <property type="entry name" value="Ufl1_dom"/>
</dbReference>
<evidence type="ECO:0000259" key="4">
    <source>
        <dbReference type="Pfam" id="PF09743"/>
    </source>
</evidence>
<dbReference type="InterPro" id="IPR018611">
    <property type="entry name" value="Ufl1"/>
</dbReference>
<dbReference type="PANTHER" id="PTHR31057:SF0">
    <property type="entry name" value="E3 UFM1-PROTEIN LIGASE 1"/>
    <property type="match status" value="1"/>
</dbReference>
<keyword evidence="7" id="KW-1185">Reference proteome</keyword>
<evidence type="ECO:0000256" key="2">
    <source>
        <dbReference type="ARBA" id="ARBA00022679"/>
    </source>
</evidence>
<dbReference type="GO" id="GO:1990592">
    <property type="term" value="P:protein K69-linked ufmylation"/>
    <property type="evidence" value="ECO:0007669"/>
    <property type="project" value="TreeGrafter"/>
</dbReference>
<dbReference type="InterPro" id="IPR056579">
    <property type="entry name" value="Ufl1_N"/>
</dbReference>
<evidence type="ECO:0000313" key="7">
    <source>
        <dbReference type="Proteomes" id="UP000187209"/>
    </source>
</evidence>
<protein>
    <recommendedName>
        <fullName evidence="8">E3 UFM1-protein ligase 1 homolog</fullName>
    </recommendedName>
</protein>
<feature type="domain" description="E3 UFM1-protein ligase 1-like" evidence="5">
    <location>
        <begin position="421"/>
        <end position="525"/>
    </location>
</feature>
<evidence type="ECO:0000259" key="5">
    <source>
        <dbReference type="Pfam" id="PF23659"/>
    </source>
</evidence>
<name>A0A1R2CQU2_9CILI</name>
<reference evidence="6 7" key="1">
    <citation type="submission" date="2016-11" db="EMBL/GenBank/DDBJ databases">
        <title>The macronuclear genome of Stentor coeruleus: a giant cell with tiny introns.</title>
        <authorList>
            <person name="Slabodnick M."/>
            <person name="Ruby J.G."/>
            <person name="Reiff S.B."/>
            <person name="Swart E.C."/>
            <person name="Gosai S."/>
            <person name="Prabakaran S."/>
            <person name="Witkowska E."/>
            <person name="Larue G.E."/>
            <person name="Fisher S."/>
            <person name="Freeman R.M."/>
            <person name="Gunawardena J."/>
            <person name="Chu W."/>
            <person name="Stover N.A."/>
            <person name="Gregory B.D."/>
            <person name="Nowacki M."/>
            <person name="Derisi J."/>
            <person name="Roy S.W."/>
            <person name="Marshall W.F."/>
            <person name="Sood P."/>
        </authorList>
    </citation>
    <scope>NUCLEOTIDE SEQUENCE [LARGE SCALE GENOMIC DNA]</scope>
    <source>
        <strain evidence="6">WM001</strain>
    </source>
</reference>
<evidence type="ECO:0000313" key="6">
    <source>
        <dbReference type="EMBL" id="OMJ91372.1"/>
    </source>
</evidence>
<dbReference type="EMBL" id="MPUH01000082">
    <property type="protein sequence ID" value="OMJ91372.1"/>
    <property type="molecule type" value="Genomic_DNA"/>
</dbReference>
<proteinExistence type="inferred from homology"/>
<keyword evidence="3" id="KW-0833">Ubl conjugation pathway</keyword>
<dbReference type="Pfam" id="PF23659">
    <property type="entry name" value="UFL1"/>
    <property type="match status" value="1"/>
</dbReference>
<accession>A0A1R2CQU2</accession>
<evidence type="ECO:0000256" key="1">
    <source>
        <dbReference type="ARBA" id="ARBA00010789"/>
    </source>
</evidence>
<comment type="caution">
    <text evidence="6">The sequence shown here is derived from an EMBL/GenBank/DDBJ whole genome shotgun (WGS) entry which is preliminary data.</text>
</comment>
<dbReference type="AlphaFoldDB" id="A0A1R2CQU2"/>
<dbReference type="GO" id="GO:0032434">
    <property type="term" value="P:regulation of proteasomal ubiquitin-dependent protein catabolic process"/>
    <property type="evidence" value="ECO:0007669"/>
    <property type="project" value="TreeGrafter"/>
</dbReference>
<dbReference type="PANTHER" id="PTHR31057">
    <property type="entry name" value="E3 UFM1-PROTEIN LIGASE 1"/>
    <property type="match status" value="1"/>
</dbReference>
<evidence type="ECO:0008006" key="8">
    <source>
        <dbReference type="Google" id="ProtNLM"/>
    </source>
</evidence>
<evidence type="ECO:0000256" key="3">
    <source>
        <dbReference type="ARBA" id="ARBA00022786"/>
    </source>
</evidence>